<name>A0A9Q3BF29_9BASI</name>
<evidence type="ECO:0000256" key="1">
    <source>
        <dbReference type="SAM" id="MobiDB-lite"/>
    </source>
</evidence>
<organism evidence="2 3">
    <name type="scientific">Austropuccinia psidii MF-1</name>
    <dbReference type="NCBI Taxonomy" id="1389203"/>
    <lineage>
        <taxon>Eukaryota</taxon>
        <taxon>Fungi</taxon>
        <taxon>Dikarya</taxon>
        <taxon>Basidiomycota</taxon>
        <taxon>Pucciniomycotina</taxon>
        <taxon>Pucciniomycetes</taxon>
        <taxon>Pucciniales</taxon>
        <taxon>Sphaerophragmiaceae</taxon>
        <taxon>Austropuccinia</taxon>
    </lineage>
</organism>
<sequence>MNSYLQVKKFMGPEKTEELWKGWTPMSCKGQVQQIKSWLKKLDQGQDNTPVEAPQASPSTSAKQAKENPKDQSEGKDKAQVEQALPSELQNSQEREDSHGQCVQYGKNSDRIQKQGRGKIEPIFTKDIDLVRVVT</sequence>
<feature type="compositionally biased region" description="Basic and acidic residues" evidence="1">
    <location>
        <begin position="108"/>
        <end position="118"/>
    </location>
</feature>
<feature type="compositionally biased region" description="Basic and acidic residues" evidence="1">
    <location>
        <begin position="64"/>
        <end position="80"/>
    </location>
</feature>
<comment type="caution">
    <text evidence="2">The sequence shown here is derived from an EMBL/GenBank/DDBJ whole genome shotgun (WGS) entry which is preliminary data.</text>
</comment>
<proteinExistence type="predicted"/>
<reference evidence="2" key="1">
    <citation type="submission" date="2021-03" db="EMBL/GenBank/DDBJ databases">
        <title>Draft genome sequence of rust myrtle Austropuccinia psidii MF-1, a brazilian biotype.</title>
        <authorList>
            <person name="Quecine M.C."/>
            <person name="Pachon D.M.R."/>
            <person name="Bonatelli M.L."/>
            <person name="Correr F.H."/>
            <person name="Franceschini L.M."/>
            <person name="Leite T.F."/>
            <person name="Margarido G.R.A."/>
            <person name="Almeida C.A."/>
            <person name="Ferrarezi J.A."/>
            <person name="Labate C.A."/>
        </authorList>
    </citation>
    <scope>NUCLEOTIDE SEQUENCE</scope>
    <source>
        <strain evidence="2">MF-1</strain>
    </source>
</reference>
<dbReference type="EMBL" id="AVOT02000625">
    <property type="protein sequence ID" value="MBW0463755.1"/>
    <property type="molecule type" value="Genomic_DNA"/>
</dbReference>
<accession>A0A9Q3BF29</accession>
<dbReference type="Proteomes" id="UP000765509">
    <property type="component" value="Unassembled WGS sequence"/>
</dbReference>
<gene>
    <name evidence="2" type="ORF">O181_003470</name>
</gene>
<feature type="region of interest" description="Disordered" evidence="1">
    <location>
        <begin position="39"/>
        <end position="118"/>
    </location>
</feature>
<keyword evidence="3" id="KW-1185">Reference proteome</keyword>
<evidence type="ECO:0000313" key="3">
    <source>
        <dbReference type="Proteomes" id="UP000765509"/>
    </source>
</evidence>
<protein>
    <submittedName>
        <fullName evidence="2">Uncharacterized protein</fullName>
    </submittedName>
</protein>
<evidence type="ECO:0000313" key="2">
    <source>
        <dbReference type="EMBL" id="MBW0463755.1"/>
    </source>
</evidence>
<dbReference type="AlphaFoldDB" id="A0A9Q3BF29"/>